<dbReference type="GO" id="GO:0004792">
    <property type="term" value="F:thiosulfate-cyanide sulfurtransferase activity"/>
    <property type="evidence" value="ECO:0007669"/>
    <property type="project" value="TreeGrafter"/>
</dbReference>
<dbReference type="CDD" id="cd00757">
    <property type="entry name" value="ThiF_MoeB_HesA_family"/>
    <property type="match status" value="1"/>
</dbReference>
<dbReference type="InterPro" id="IPR045886">
    <property type="entry name" value="ThiF/MoeB/HesA"/>
</dbReference>
<proteinExistence type="predicted"/>
<feature type="domain" description="THIF-type NAD/FAD binding fold" evidence="1">
    <location>
        <begin position="4"/>
        <end position="230"/>
    </location>
</feature>
<dbReference type="PANTHER" id="PTHR10953">
    <property type="entry name" value="UBIQUITIN-ACTIVATING ENZYME E1"/>
    <property type="match status" value="1"/>
</dbReference>
<reference evidence="2 3" key="1">
    <citation type="submission" date="2018-05" db="EMBL/GenBank/DDBJ databases">
        <title>Complete Genome Sequences of Extremely Thermoacidophilic, Metal-Mobilizing Type-Strain Members of the Archaeal Family Sulfolobaceae: Acidianus brierleyi DSM-1651T, Acidianus sulfidivorans DSM-18786T, Metallosphaera hakonensis DSM-7519T, and Metallosphaera prunae DSM-10039T.</title>
        <authorList>
            <person name="Counts J.A."/>
            <person name="Kelly R.M."/>
        </authorList>
    </citation>
    <scope>NUCLEOTIDE SEQUENCE [LARGE SCALE GENOMIC DNA]</scope>
    <source>
        <strain evidence="2 3">DSM 1651</strain>
    </source>
</reference>
<evidence type="ECO:0000259" key="1">
    <source>
        <dbReference type="Pfam" id="PF00899"/>
    </source>
</evidence>
<dbReference type="SUPFAM" id="SSF69572">
    <property type="entry name" value="Activating enzymes of the ubiquitin-like proteins"/>
    <property type="match status" value="1"/>
</dbReference>
<evidence type="ECO:0000313" key="3">
    <source>
        <dbReference type="Proteomes" id="UP000248044"/>
    </source>
</evidence>
<dbReference type="Gene3D" id="3.40.50.720">
    <property type="entry name" value="NAD(P)-binding Rossmann-like Domain"/>
    <property type="match status" value="1"/>
</dbReference>
<dbReference type="Proteomes" id="UP000248044">
    <property type="component" value="Chromosome"/>
</dbReference>
<dbReference type="GO" id="GO:0008641">
    <property type="term" value="F:ubiquitin-like modifier activating enzyme activity"/>
    <property type="evidence" value="ECO:0007669"/>
    <property type="project" value="InterPro"/>
</dbReference>
<accession>A0A2U9IG01</accession>
<dbReference type="PANTHER" id="PTHR10953:SF102">
    <property type="entry name" value="ADENYLYLTRANSFERASE AND SULFURTRANSFERASE MOCS3"/>
    <property type="match status" value="1"/>
</dbReference>
<dbReference type="InterPro" id="IPR035985">
    <property type="entry name" value="Ubiquitin-activating_enz"/>
</dbReference>
<dbReference type="KEGG" id="abri:DFR85_09835"/>
<sequence>MERYSRQLLALGLELQEKISSLKVAVIGCGALGSALAEMLTRLGVKELVLVDADVVELSNLHRTHIFTEKDLMRPKALVCKEYLKKVNSNIKIDTILDILDSKNAEEIVKGNDIVFDALDNVNYRLVLNDACVKNNIPLIYAGVTGEYASAKIIIPGKTSCLSCFLEPIDERNACEIIGTTIATIDIITSIQIQLLINYLRGRYEDEMIYIDMEDLRLEKIKMKRNSNCEACSLHQYKYLKSKFYTCGMLRSEKSGKNIFRSSEVEIYKDSEGTIICYDEKCFKKKEA</sequence>
<dbReference type="InterPro" id="IPR000594">
    <property type="entry name" value="ThiF_NAD_FAD-bd"/>
</dbReference>
<dbReference type="EMBL" id="CP029289">
    <property type="protein sequence ID" value="AWR94854.1"/>
    <property type="molecule type" value="Genomic_DNA"/>
</dbReference>
<dbReference type="AlphaFoldDB" id="A0A2U9IG01"/>
<gene>
    <name evidence="2" type="ORF">DFR85_09835</name>
</gene>
<evidence type="ECO:0000313" key="2">
    <source>
        <dbReference type="EMBL" id="AWR94854.1"/>
    </source>
</evidence>
<dbReference type="GO" id="GO:0016779">
    <property type="term" value="F:nucleotidyltransferase activity"/>
    <property type="evidence" value="ECO:0007669"/>
    <property type="project" value="TreeGrafter"/>
</dbReference>
<keyword evidence="3" id="KW-1185">Reference proteome</keyword>
<protein>
    <submittedName>
        <fullName evidence="2">Thiamine biosynthesis protein ThiF</fullName>
    </submittedName>
</protein>
<organism evidence="2 3">
    <name type="scientific">Acidianus brierleyi</name>
    <dbReference type="NCBI Taxonomy" id="41673"/>
    <lineage>
        <taxon>Archaea</taxon>
        <taxon>Thermoproteota</taxon>
        <taxon>Thermoprotei</taxon>
        <taxon>Sulfolobales</taxon>
        <taxon>Sulfolobaceae</taxon>
        <taxon>Acidianus</taxon>
    </lineage>
</organism>
<dbReference type="Pfam" id="PF00899">
    <property type="entry name" value="ThiF"/>
    <property type="match status" value="1"/>
</dbReference>
<dbReference type="GO" id="GO:0005737">
    <property type="term" value="C:cytoplasm"/>
    <property type="evidence" value="ECO:0007669"/>
    <property type="project" value="TreeGrafter"/>
</dbReference>
<name>A0A2U9IG01_9CREN</name>